<evidence type="ECO:0000313" key="3">
    <source>
        <dbReference type="Proteomes" id="UP001221142"/>
    </source>
</evidence>
<reference evidence="2" key="1">
    <citation type="submission" date="2023-03" db="EMBL/GenBank/DDBJ databases">
        <title>Massive genome expansion in bonnet fungi (Mycena s.s.) driven by repeated elements and novel gene families across ecological guilds.</title>
        <authorList>
            <consortium name="Lawrence Berkeley National Laboratory"/>
            <person name="Harder C.B."/>
            <person name="Miyauchi S."/>
            <person name="Viragh M."/>
            <person name="Kuo A."/>
            <person name="Thoen E."/>
            <person name="Andreopoulos B."/>
            <person name="Lu D."/>
            <person name="Skrede I."/>
            <person name="Drula E."/>
            <person name="Henrissat B."/>
            <person name="Morin E."/>
            <person name="Kohler A."/>
            <person name="Barry K."/>
            <person name="LaButti K."/>
            <person name="Morin E."/>
            <person name="Salamov A."/>
            <person name="Lipzen A."/>
            <person name="Mereny Z."/>
            <person name="Hegedus B."/>
            <person name="Baldrian P."/>
            <person name="Stursova M."/>
            <person name="Weitz H."/>
            <person name="Taylor A."/>
            <person name="Grigoriev I.V."/>
            <person name="Nagy L.G."/>
            <person name="Martin F."/>
            <person name="Kauserud H."/>
        </authorList>
    </citation>
    <scope>NUCLEOTIDE SEQUENCE</scope>
    <source>
        <strain evidence="2">9284</strain>
    </source>
</reference>
<accession>A0AAD7BXF8</accession>
<dbReference type="EMBL" id="JARKIF010000008">
    <property type="protein sequence ID" value="KAJ7633002.1"/>
    <property type="molecule type" value="Genomic_DNA"/>
</dbReference>
<evidence type="ECO:0000313" key="2">
    <source>
        <dbReference type="EMBL" id="KAJ7633002.1"/>
    </source>
</evidence>
<protein>
    <submittedName>
        <fullName evidence="2">Uncharacterized protein</fullName>
    </submittedName>
</protein>
<dbReference type="InterPro" id="IPR004354">
    <property type="entry name" value="Meiotic_Rec114"/>
</dbReference>
<name>A0AAD7BXF8_9AGAR</name>
<feature type="compositionally biased region" description="Low complexity" evidence="1">
    <location>
        <begin position="240"/>
        <end position="264"/>
    </location>
</feature>
<proteinExistence type="predicted"/>
<dbReference type="Proteomes" id="UP001221142">
    <property type="component" value="Unassembled WGS sequence"/>
</dbReference>
<sequence length="373" mass="40300">MELSSTTETKSYILEKYSRSYSLKDAKAEWTHFTNPVLRLVLDTKHSAEKVAESLRMRVVWTMNGGSVSGAEQDVVLEDLDLLAFSSLDRNQSESSPLKGVYRDTTFGLRYLHGPPGLPDSEQVYRRFQVSFATASAALQLVEAIRDVCPCKSTDATAQMKKKIMPPTTRVPQSPWKDPASFASTPLPHGMPTAVIPALTFPVCTVPNTADSVLVAEPASKHFRPMTTLTKEIPSLPLILSSSSPAPSSYQHSSPPVPTNSTSNDHLDPLPKPNMDSFPESSPPDPSFSVDTAMPPPSLPSASNVAAAAEDTDIDMVEALREATGLYDLGQAALERLVGDVVREDRFGLLLEKMSKMWAAKAVVAAGLGVLTS</sequence>
<organism evidence="2 3">
    <name type="scientific">Roridomyces roridus</name>
    <dbReference type="NCBI Taxonomy" id="1738132"/>
    <lineage>
        <taxon>Eukaryota</taxon>
        <taxon>Fungi</taxon>
        <taxon>Dikarya</taxon>
        <taxon>Basidiomycota</taxon>
        <taxon>Agaricomycotina</taxon>
        <taxon>Agaricomycetes</taxon>
        <taxon>Agaricomycetidae</taxon>
        <taxon>Agaricales</taxon>
        <taxon>Marasmiineae</taxon>
        <taxon>Mycenaceae</taxon>
        <taxon>Roridomyces</taxon>
    </lineage>
</organism>
<feature type="region of interest" description="Disordered" evidence="1">
    <location>
        <begin position="240"/>
        <end position="304"/>
    </location>
</feature>
<comment type="caution">
    <text evidence="2">The sequence shown here is derived from an EMBL/GenBank/DDBJ whole genome shotgun (WGS) entry which is preliminary data.</text>
</comment>
<keyword evidence="3" id="KW-1185">Reference proteome</keyword>
<evidence type="ECO:0000256" key="1">
    <source>
        <dbReference type="SAM" id="MobiDB-lite"/>
    </source>
</evidence>
<gene>
    <name evidence="2" type="ORF">FB45DRAFT_520691</name>
</gene>
<dbReference type="Pfam" id="PF03525">
    <property type="entry name" value="Meiotic_rec114"/>
    <property type="match status" value="1"/>
</dbReference>
<dbReference type="AlphaFoldDB" id="A0AAD7BXF8"/>
<dbReference type="GO" id="GO:0007131">
    <property type="term" value="P:reciprocal meiotic recombination"/>
    <property type="evidence" value="ECO:0007669"/>
    <property type="project" value="InterPro"/>
</dbReference>